<protein>
    <submittedName>
        <fullName evidence="1">Uncharacterized protein</fullName>
    </submittedName>
</protein>
<gene>
    <name evidence="1" type="ORF">CU098_013004</name>
</gene>
<reference evidence="1 2" key="1">
    <citation type="journal article" date="2018" name="G3 (Bethesda)">
        <title>Phylogenetic and Phylogenomic Definition of Rhizopus Species.</title>
        <authorList>
            <person name="Gryganskyi A.P."/>
            <person name="Golan J."/>
            <person name="Dolatabadi S."/>
            <person name="Mondo S."/>
            <person name="Robb S."/>
            <person name="Idnurm A."/>
            <person name="Muszewska A."/>
            <person name="Steczkiewicz K."/>
            <person name="Masonjones S."/>
            <person name="Liao H.L."/>
            <person name="Gajdeczka M.T."/>
            <person name="Anike F."/>
            <person name="Vuek A."/>
            <person name="Anishchenko I.M."/>
            <person name="Voigt K."/>
            <person name="de Hoog G.S."/>
            <person name="Smith M.E."/>
            <person name="Heitman J."/>
            <person name="Vilgalys R."/>
            <person name="Stajich J.E."/>
        </authorList>
    </citation>
    <scope>NUCLEOTIDE SEQUENCE [LARGE SCALE GENOMIC DNA]</scope>
    <source>
        <strain evidence="1 2">LSU 92-RS-03</strain>
    </source>
</reference>
<sequence>MFPTADTLDNRMKLLHQMIDNLRSRSFVARIFMSSSSRASTAFVERDLKVDQKVYQQLDKVDGTTQDFIKHLNAFKRSICLVVLDFAGLSSRYHHVQELLKEYLAIKKFTVDTFMISNELL</sequence>
<dbReference type="AlphaFoldDB" id="A0A367KXZ6"/>
<dbReference type="EMBL" id="PJQM01000094">
    <property type="protein sequence ID" value="RCI06752.1"/>
    <property type="molecule type" value="Genomic_DNA"/>
</dbReference>
<organism evidence="1 2">
    <name type="scientific">Rhizopus stolonifer</name>
    <name type="common">Rhizopus nigricans</name>
    <dbReference type="NCBI Taxonomy" id="4846"/>
    <lineage>
        <taxon>Eukaryota</taxon>
        <taxon>Fungi</taxon>
        <taxon>Fungi incertae sedis</taxon>
        <taxon>Mucoromycota</taxon>
        <taxon>Mucoromycotina</taxon>
        <taxon>Mucoromycetes</taxon>
        <taxon>Mucorales</taxon>
        <taxon>Mucorineae</taxon>
        <taxon>Rhizopodaceae</taxon>
        <taxon>Rhizopus</taxon>
    </lineage>
</organism>
<proteinExistence type="predicted"/>
<name>A0A367KXZ6_RHIST</name>
<comment type="caution">
    <text evidence="1">The sequence shown here is derived from an EMBL/GenBank/DDBJ whole genome shotgun (WGS) entry which is preliminary data.</text>
</comment>
<evidence type="ECO:0000313" key="1">
    <source>
        <dbReference type="EMBL" id="RCI06752.1"/>
    </source>
</evidence>
<accession>A0A367KXZ6</accession>
<dbReference type="OrthoDB" id="2265221at2759"/>
<evidence type="ECO:0000313" key="2">
    <source>
        <dbReference type="Proteomes" id="UP000253551"/>
    </source>
</evidence>
<dbReference type="Proteomes" id="UP000253551">
    <property type="component" value="Unassembled WGS sequence"/>
</dbReference>
<keyword evidence="2" id="KW-1185">Reference proteome</keyword>